<reference evidence="1" key="1">
    <citation type="submission" date="2020-10" db="EMBL/GenBank/DDBJ databases">
        <title>Chromosome-scale genome assembly of the Allis shad, Alosa alosa.</title>
        <authorList>
            <person name="Margot Z."/>
            <person name="Christophe K."/>
            <person name="Cabau C."/>
            <person name="Louis A."/>
            <person name="Berthelot C."/>
            <person name="Parey E."/>
            <person name="Roest Crollius H."/>
            <person name="Montfort J."/>
            <person name="Robinson-Rechavi M."/>
            <person name="Bucao C."/>
            <person name="Bouchez O."/>
            <person name="Gislard M."/>
            <person name="Lluch J."/>
            <person name="Milhes M."/>
            <person name="Lampietro C."/>
            <person name="Lopez Roques C."/>
            <person name="Donnadieu C."/>
            <person name="Braasch I."/>
            <person name="Desvignes T."/>
            <person name="Postlethwait J."/>
            <person name="Bobe J."/>
            <person name="Guiguen Y."/>
        </authorList>
    </citation>
    <scope>NUCLEOTIDE SEQUENCE</scope>
    <source>
        <strain evidence="1">M-15738</strain>
        <tissue evidence="1">Blood</tissue>
    </source>
</reference>
<name>A0AAV6FT56_9TELE</name>
<keyword evidence="2" id="KW-1185">Reference proteome</keyword>
<protein>
    <submittedName>
        <fullName evidence="1">Uncharacterized protein</fullName>
    </submittedName>
</protein>
<accession>A0AAV6FT56</accession>
<proteinExistence type="predicted"/>
<sequence length="115" mass="11947">MVFKICVDPDFRNSSESVCFSLPAIPRMSEMLTSWTQRTPNETPGQHGNTAAGITVAAMTPGQQGNTAAGITVAAMTSGQQGNTGAGVTVAAMIPEQSQPSEPTQVEIGKHVLCN</sequence>
<evidence type="ECO:0000313" key="2">
    <source>
        <dbReference type="Proteomes" id="UP000823561"/>
    </source>
</evidence>
<dbReference type="AlphaFoldDB" id="A0AAV6FT56"/>
<dbReference type="Proteomes" id="UP000823561">
    <property type="component" value="Chromosome 19"/>
</dbReference>
<gene>
    <name evidence="1" type="ORF">AALO_G00247540</name>
</gene>
<comment type="caution">
    <text evidence="1">The sequence shown here is derived from an EMBL/GenBank/DDBJ whole genome shotgun (WGS) entry which is preliminary data.</text>
</comment>
<organism evidence="1 2">
    <name type="scientific">Alosa alosa</name>
    <name type="common">allis shad</name>
    <dbReference type="NCBI Taxonomy" id="278164"/>
    <lineage>
        <taxon>Eukaryota</taxon>
        <taxon>Metazoa</taxon>
        <taxon>Chordata</taxon>
        <taxon>Craniata</taxon>
        <taxon>Vertebrata</taxon>
        <taxon>Euteleostomi</taxon>
        <taxon>Actinopterygii</taxon>
        <taxon>Neopterygii</taxon>
        <taxon>Teleostei</taxon>
        <taxon>Clupei</taxon>
        <taxon>Clupeiformes</taxon>
        <taxon>Clupeoidei</taxon>
        <taxon>Clupeidae</taxon>
        <taxon>Alosa</taxon>
    </lineage>
</organism>
<evidence type="ECO:0000313" key="1">
    <source>
        <dbReference type="EMBL" id="KAG5265898.1"/>
    </source>
</evidence>
<dbReference type="EMBL" id="JADWDJ010000019">
    <property type="protein sequence ID" value="KAG5265898.1"/>
    <property type="molecule type" value="Genomic_DNA"/>
</dbReference>